<dbReference type="PROSITE" id="PS00108">
    <property type="entry name" value="PROTEIN_KINASE_ST"/>
    <property type="match status" value="1"/>
</dbReference>
<feature type="region of interest" description="Disordered" evidence="8">
    <location>
        <begin position="376"/>
        <end position="449"/>
    </location>
</feature>
<evidence type="ECO:0000313" key="11">
    <source>
        <dbReference type="Proteomes" id="UP000189677"/>
    </source>
</evidence>
<keyword evidence="2 10" id="KW-0723">Serine/threonine-protein kinase</keyword>
<evidence type="ECO:0000256" key="3">
    <source>
        <dbReference type="ARBA" id="ARBA00022679"/>
    </source>
</evidence>
<evidence type="ECO:0000256" key="5">
    <source>
        <dbReference type="ARBA" id="ARBA00022777"/>
    </source>
</evidence>
<dbReference type="RefSeq" id="WP_078075489.1">
    <property type="nucleotide sequence ID" value="NZ_CP018047.1"/>
</dbReference>
<evidence type="ECO:0000256" key="7">
    <source>
        <dbReference type="PROSITE-ProRule" id="PRU10141"/>
    </source>
</evidence>
<dbReference type="Proteomes" id="UP000189677">
    <property type="component" value="Chromosome"/>
</dbReference>
<dbReference type="InterPro" id="IPR000719">
    <property type="entry name" value="Prot_kinase_dom"/>
</dbReference>
<keyword evidence="6 7" id="KW-0067">ATP-binding</keyword>
<name>A0A1U9QS87_STRNV</name>
<evidence type="ECO:0000256" key="8">
    <source>
        <dbReference type="SAM" id="MobiDB-lite"/>
    </source>
</evidence>
<dbReference type="CDD" id="cd14014">
    <property type="entry name" value="STKc_PknB_like"/>
    <property type="match status" value="1"/>
</dbReference>
<keyword evidence="11" id="KW-1185">Reference proteome</keyword>
<gene>
    <name evidence="10" type="ORF">BBN63_12530</name>
</gene>
<dbReference type="SUPFAM" id="SSF56112">
    <property type="entry name" value="Protein kinase-like (PK-like)"/>
    <property type="match status" value="1"/>
</dbReference>
<dbReference type="GO" id="GO:0005524">
    <property type="term" value="F:ATP binding"/>
    <property type="evidence" value="ECO:0007669"/>
    <property type="project" value="UniProtKB-UniRule"/>
</dbReference>
<evidence type="ECO:0000256" key="6">
    <source>
        <dbReference type="ARBA" id="ARBA00022840"/>
    </source>
</evidence>
<dbReference type="InterPro" id="IPR011009">
    <property type="entry name" value="Kinase-like_dom_sf"/>
</dbReference>
<dbReference type="AlphaFoldDB" id="A0A1U9QS87"/>
<evidence type="ECO:0000256" key="4">
    <source>
        <dbReference type="ARBA" id="ARBA00022741"/>
    </source>
</evidence>
<keyword evidence="3" id="KW-0808">Transferase</keyword>
<evidence type="ECO:0000256" key="1">
    <source>
        <dbReference type="ARBA" id="ARBA00012513"/>
    </source>
</evidence>
<dbReference type="PROSITE" id="PS50011">
    <property type="entry name" value="PROTEIN_KINASE_DOM"/>
    <property type="match status" value="1"/>
</dbReference>
<evidence type="ECO:0000256" key="2">
    <source>
        <dbReference type="ARBA" id="ARBA00022527"/>
    </source>
</evidence>
<evidence type="ECO:0000313" key="10">
    <source>
        <dbReference type="EMBL" id="AQU66939.1"/>
    </source>
</evidence>
<reference evidence="10 11" key="1">
    <citation type="submission" date="2016-11" db="EMBL/GenBank/DDBJ databases">
        <title>Complete genome sequence of Streptomyces niveus SCSIO 3406.</title>
        <authorList>
            <person name="Zhu Q."/>
            <person name="Cheng W."/>
            <person name="Song Y."/>
            <person name="Li Q."/>
            <person name="Ju J."/>
        </authorList>
    </citation>
    <scope>NUCLEOTIDE SEQUENCE [LARGE SCALE GENOMIC DNA]</scope>
    <source>
        <strain evidence="10 11">SCSIO 3406</strain>
    </source>
</reference>
<dbReference type="InterPro" id="IPR008271">
    <property type="entry name" value="Ser/Thr_kinase_AS"/>
</dbReference>
<dbReference type="SMART" id="SM00220">
    <property type="entry name" value="S_TKc"/>
    <property type="match status" value="1"/>
</dbReference>
<dbReference type="InterPro" id="IPR017441">
    <property type="entry name" value="Protein_kinase_ATP_BS"/>
</dbReference>
<protein>
    <recommendedName>
        <fullName evidence="1">non-specific serine/threonine protein kinase</fullName>
        <ecNumber evidence="1">2.7.11.1</ecNumber>
    </recommendedName>
</protein>
<dbReference type="EMBL" id="CP018047">
    <property type="protein sequence ID" value="AQU66939.1"/>
    <property type="molecule type" value="Genomic_DNA"/>
</dbReference>
<dbReference type="PROSITE" id="PS00107">
    <property type="entry name" value="PROTEIN_KINASE_ATP"/>
    <property type="match status" value="1"/>
</dbReference>
<proteinExistence type="predicted"/>
<dbReference type="GO" id="GO:0004674">
    <property type="term" value="F:protein serine/threonine kinase activity"/>
    <property type="evidence" value="ECO:0007669"/>
    <property type="project" value="UniProtKB-KW"/>
</dbReference>
<feature type="compositionally biased region" description="Pro residues" evidence="8">
    <location>
        <begin position="298"/>
        <end position="309"/>
    </location>
</feature>
<feature type="domain" description="Protein kinase" evidence="9">
    <location>
        <begin position="17"/>
        <end position="274"/>
    </location>
</feature>
<keyword evidence="5 10" id="KW-0418">Kinase</keyword>
<organism evidence="10 11">
    <name type="scientific">Streptomyces niveus</name>
    <name type="common">Streptomyces spheroides</name>
    <dbReference type="NCBI Taxonomy" id="193462"/>
    <lineage>
        <taxon>Bacteria</taxon>
        <taxon>Bacillati</taxon>
        <taxon>Actinomycetota</taxon>
        <taxon>Actinomycetes</taxon>
        <taxon>Kitasatosporales</taxon>
        <taxon>Streptomycetaceae</taxon>
        <taxon>Streptomyces</taxon>
    </lineage>
</organism>
<dbReference type="Pfam" id="PF00069">
    <property type="entry name" value="Pkinase"/>
    <property type="match status" value="1"/>
</dbReference>
<feature type="binding site" evidence="7">
    <location>
        <position position="46"/>
    </location>
    <ligand>
        <name>ATP</name>
        <dbReference type="ChEBI" id="CHEBI:30616"/>
    </ligand>
</feature>
<dbReference type="Gene3D" id="3.30.200.20">
    <property type="entry name" value="Phosphorylase Kinase, domain 1"/>
    <property type="match status" value="1"/>
</dbReference>
<dbReference type="PANTHER" id="PTHR43289">
    <property type="entry name" value="MITOGEN-ACTIVATED PROTEIN KINASE KINASE KINASE 20-RELATED"/>
    <property type="match status" value="1"/>
</dbReference>
<accession>A0A1U9QS87</accession>
<dbReference type="KEGG" id="snw:BBN63_12530"/>
<sequence length="585" mass="62011">MEESVETRAGLVLAGRYKLAESIGSGGMGQVWRADDELLNRTVAIKELTAALYVTAADRAVLHARTQKEARAAARISHPAVVTVHDVLDHGGRPWIVMQYVDGPSLADAVADGPVVVKEAARIGLQVLEALRAAHAAGVLHRDVKPGNVLLARDGRVLLTDFGIAAIEGDSAITRTGEIVGSIDYLAPERVRGHDPGPASDLWALGATLHTAVEGTSPFRRTSAVATMQAVVTDDPPAPVRAGLLTPVIAALLHKDPEARPDAAETERMLRDVLGGREPEAPTSPVSEGERRQAAGPVPSPSHTPPPGAYPQHQQAPAPYPLPYGHTPPNAYQHVTGPQTTNTPAGKGRWRAVLVAVVAAALIGGSVGYYALQQADDKDDPDTSAGANPDPSGSSADDGKDQNANGGSGSDSGSGSGDKTDPSGTEPASVPDGWKRVDDPAGFSLNVPEGWERRMNGDQIDYTPDDGVHFLRIAVDASPDFQDPYHHMKDMEKNVDGLSGYDRIMLKPNTFRDQTKAALWEFTFTVTDEREVYVGPRRAIDQMFFSADGSTEYALYMSGPAADWSTTRSQFDTVLGGWQAGSAGD</sequence>
<dbReference type="Gene3D" id="1.10.510.10">
    <property type="entry name" value="Transferase(Phosphotransferase) domain 1"/>
    <property type="match status" value="1"/>
</dbReference>
<evidence type="ECO:0000259" key="9">
    <source>
        <dbReference type="PROSITE" id="PS50011"/>
    </source>
</evidence>
<dbReference type="EC" id="2.7.11.1" evidence="1"/>
<dbReference type="PANTHER" id="PTHR43289:SF6">
    <property type="entry name" value="SERINE_THREONINE-PROTEIN KINASE NEKL-3"/>
    <property type="match status" value="1"/>
</dbReference>
<feature type="compositionally biased region" description="Gly residues" evidence="8">
    <location>
        <begin position="406"/>
        <end position="416"/>
    </location>
</feature>
<dbReference type="OrthoDB" id="9762169at2"/>
<feature type="region of interest" description="Disordered" evidence="8">
    <location>
        <begin position="272"/>
        <end position="346"/>
    </location>
</feature>
<keyword evidence="4 7" id="KW-0547">Nucleotide-binding</keyword>